<feature type="signal peptide" evidence="1">
    <location>
        <begin position="1"/>
        <end position="22"/>
    </location>
</feature>
<dbReference type="InterPro" id="IPR001283">
    <property type="entry name" value="CRISP-related"/>
</dbReference>
<evidence type="ECO:0000256" key="1">
    <source>
        <dbReference type="SAM" id="SignalP"/>
    </source>
</evidence>
<comment type="caution">
    <text evidence="3">The sequence shown here is derived from an EMBL/GenBank/DDBJ whole genome shotgun (WGS) entry which is preliminary data.</text>
</comment>
<dbReference type="SMART" id="SM00198">
    <property type="entry name" value="SCP"/>
    <property type="match status" value="1"/>
</dbReference>
<dbReference type="InterPro" id="IPR035940">
    <property type="entry name" value="CAP_sf"/>
</dbReference>
<gene>
    <name evidence="3" type="ORF">LIER_16995</name>
</gene>
<dbReference type="EMBL" id="BAABME010003886">
    <property type="protein sequence ID" value="GAA0160444.1"/>
    <property type="molecule type" value="Genomic_DNA"/>
</dbReference>
<proteinExistence type="predicted"/>
<evidence type="ECO:0000313" key="3">
    <source>
        <dbReference type="EMBL" id="GAA0160444.1"/>
    </source>
</evidence>
<evidence type="ECO:0000313" key="4">
    <source>
        <dbReference type="Proteomes" id="UP001454036"/>
    </source>
</evidence>
<dbReference type="Gene3D" id="3.40.33.10">
    <property type="entry name" value="CAP"/>
    <property type="match status" value="1"/>
</dbReference>
<dbReference type="Proteomes" id="UP001454036">
    <property type="component" value="Unassembled WGS sequence"/>
</dbReference>
<dbReference type="PANTHER" id="PTHR10334">
    <property type="entry name" value="CYSTEINE-RICH SECRETORY PROTEIN-RELATED"/>
    <property type="match status" value="1"/>
</dbReference>
<dbReference type="InterPro" id="IPR014044">
    <property type="entry name" value="CAP_dom"/>
</dbReference>
<organism evidence="3 4">
    <name type="scientific">Lithospermum erythrorhizon</name>
    <name type="common">Purple gromwell</name>
    <name type="synonym">Lithospermum officinale var. erythrorhizon</name>
    <dbReference type="NCBI Taxonomy" id="34254"/>
    <lineage>
        <taxon>Eukaryota</taxon>
        <taxon>Viridiplantae</taxon>
        <taxon>Streptophyta</taxon>
        <taxon>Embryophyta</taxon>
        <taxon>Tracheophyta</taxon>
        <taxon>Spermatophyta</taxon>
        <taxon>Magnoliopsida</taxon>
        <taxon>eudicotyledons</taxon>
        <taxon>Gunneridae</taxon>
        <taxon>Pentapetalae</taxon>
        <taxon>asterids</taxon>
        <taxon>lamiids</taxon>
        <taxon>Boraginales</taxon>
        <taxon>Boraginaceae</taxon>
        <taxon>Boraginoideae</taxon>
        <taxon>Lithospermeae</taxon>
        <taxon>Lithospermum</taxon>
    </lineage>
</organism>
<sequence>MANLRPLIAIIFSTIVCRVALASRQWPPRSTAAQVANTTQEYLDTHNKARAEVNVGPLKWSEDLAKAASLQVRYQRDHKNCSFANLENSQYGGNQLFAGGSKITPTIVVESWVAEKKFYNYADNSCAQEHQCGVYTQVVWKQSLELGCAQGICTKDQTSLTICFYNPPGNVIGEKPY</sequence>
<accession>A0AAV3Q8P5</accession>
<dbReference type="Pfam" id="PF00188">
    <property type="entry name" value="CAP"/>
    <property type="match status" value="1"/>
</dbReference>
<keyword evidence="4" id="KW-1185">Reference proteome</keyword>
<name>A0AAV3Q8P5_LITER</name>
<evidence type="ECO:0000259" key="2">
    <source>
        <dbReference type="SMART" id="SM00198"/>
    </source>
</evidence>
<dbReference type="PRINTS" id="PR00837">
    <property type="entry name" value="V5TPXLIKE"/>
</dbReference>
<dbReference type="CDD" id="cd05381">
    <property type="entry name" value="CAP_PR-1"/>
    <property type="match status" value="1"/>
</dbReference>
<feature type="chain" id="PRO_5043517357" evidence="1">
    <location>
        <begin position="23"/>
        <end position="177"/>
    </location>
</feature>
<dbReference type="AlphaFoldDB" id="A0AAV3Q8P5"/>
<reference evidence="3 4" key="1">
    <citation type="submission" date="2024-01" db="EMBL/GenBank/DDBJ databases">
        <title>The complete chloroplast genome sequence of Lithospermum erythrorhizon: insights into the phylogenetic relationship among Boraginaceae species and the maternal lineages of purple gromwells.</title>
        <authorList>
            <person name="Okada T."/>
            <person name="Watanabe K."/>
        </authorList>
    </citation>
    <scope>NUCLEOTIDE SEQUENCE [LARGE SCALE GENOMIC DNA]</scope>
</reference>
<protein>
    <submittedName>
        <fullName evidence="3">Defense/immunity protein</fullName>
    </submittedName>
</protein>
<dbReference type="SUPFAM" id="SSF55797">
    <property type="entry name" value="PR-1-like"/>
    <property type="match status" value="1"/>
</dbReference>
<dbReference type="FunFam" id="3.40.33.10:FF:000004">
    <property type="entry name" value="CAP, cysteine-rich secretory protein, antigen 5"/>
    <property type="match status" value="1"/>
</dbReference>
<feature type="domain" description="SCP" evidence="2">
    <location>
        <begin position="37"/>
        <end position="173"/>
    </location>
</feature>
<keyword evidence="1" id="KW-0732">Signal</keyword>